<geneLocation type="plasmid" evidence="1">
    <name>pE10SP1</name>
</geneLocation>
<protein>
    <submittedName>
        <fullName evidence="1">Replication initiation protein</fullName>
    </submittedName>
</protein>
<evidence type="ECO:0000313" key="1">
    <source>
        <dbReference type="EMBL" id="AWD71948.1"/>
    </source>
</evidence>
<dbReference type="Pfam" id="PF21205">
    <property type="entry name" value="Rep3_C"/>
    <property type="match status" value="1"/>
</dbReference>
<proteinExistence type="predicted"/>
<reference evidence="1" key="1">
    <citation type="submission" date="2018-01" db="EMBL/GenBank/DDBJ databases">
        <title>Plasmids of psychrophilic Polaromonas spp. isolated from Arctic and Antarctic glaciers.</title>
        <authorList>
            <person name="Dziewit L."/>
            <person name="Ciok A."/>
        </authorList>
    </citation>
    <scope>NUCLEOTIDE SEQUENCE</scope>
    <source>
        <plasmid evidence="1">pE10SP1</plasmid>
    </source>
</reference>
<dbReference type="InterPro" id="IPR036388">
    <property type="entry name" value="WH-like_DNA-bd_sf"/>
</dbReference>
<organism evidence="1">
    <name type="scientific">Polaromonas sp. E10S</name>
    <dbReference type="NCBI Taxonomy" id="1840239"/>
    <lineage>
        <taxon>Bacteria</taxon>
        <taxon>Pseudomonadati</taxon>
        <taxon>Pseudomonadota</taxon>
        <taxon>Betaproteobacteria</taxon>
        <taxon>Burkholderiales</taxon>
        <taxon>Comamonadaceae</taxon>
        <taxon>Polaromonas</taxon>
    </lineage>
</organism>
<dbReference type="EMBL" id="MG869615">
    <property type="protein sequence ID" value="AWD71948.1"/>
    <property type="molecule type" value="Genomic_DNA"/>
</dbReference>
<accession>A0A2S1FHL6</accession>
<name>A0A2S1FHL6_9BURK</name>
<keyword evidence="1" id="KW-0614">Plasmid</keyword>
<dbReference type="RefSeq" id="WP_181374738.1">
    <property type="nucleotide sequence ID" value="NZ_MG869615.1"/>
</dbReference>
<sequence>MIEILDDSLLKMHHEMVVMKPASGSRVTLIGRKLYNTLLAVAQQEMAGVAPLATHTFEAPLNSLLKTSGAHEDRTVAKKYLQEMQDLKVTWESTAPGDGVKWMGLHMLSQVKILVRNGQTWISWAFPPEIMEMVLNPTRYAVWNLRITASMGTYVSLALYIICARYRDNPSGVTSRKSPDWWIDALSSVGSTPDKKRREWRKFKAEKLNDAIDDINKNTDIEVELLELKKGRAVTEVQFTVRKKQQASSSLQKQVVNAELITHLIRAGISEQRAETLIREYGEDLVKVKLEELKKRTTNKSLSPVDNYFAYLRTLLRNATLGVTQAGATGQTHVPLAKAETAKITSSEPEQQALKSNSESDRIRSTLLEINALESSMRQHWVDQAVAELKAKKMFSSIDKKRAAEGRVVMGVLGSKVVAIYTEQTYGVVQGSSDFSSLPS</sequence>
<dbReference type="InterPro" id="IPR036390">
    <property type="entry name" value="WH_DNA-bd_sf"/>
</dbReference>
<gene>
    <name evidence="1" type="ORF">pE10SP1_p001</name>
</gene>
<dbReference type="AlphaFoldDB" id="A0A2S1FHL6"/>
<dbReference type="SUPFAM" id="SSF46785">
    <property type="entry name" value="Winged helix' DNA-binding domain"/>
    <property type="match status" value="1"/>
</dbReference>
<dbReference type="Gene3D" id="1.10.10.10">
    <property type="entry name" value="Winged helix-like DNA-binding domain superfamily/Winged helix DNA-binding domain"/>
    <property type="match status" value="1"/>
</dbReference>